<reference evidence="2" key="1">
    <citation type="submission" date="2015-06" db="UniProtKB">
        <authorList>
            <consortium name="EnsemblPlants"/>
        </authorList>
    </citation>
    <scope>IDENTIFICATION</scope>
</reference>
<feature type="region of interest" description="Disordered" evidence="1">
    <location>
        <begin position="1"/>
        <end position="21"/>
    </location>
</feature>
<protein>
    <submittedName>
        <fullName evidence="2">Uncharacterized protein</fullName>
    </submittedName>
</protein>
<name>M8CTP2_AEGTA</name>
<evidence type="ECO:0000313" key="2">
    <source>
        <dbReference type="EnsemblPlants" id="EMT30972"/>
    </source>
</evidence>
<accession>M8CTP2</accession>
<feature type="compositionally biased region" description="Gly residues" evidence="1">
    <location>
        <begin position="1"/>
        <end position="17"/>
    </location>
</feature>
<dbReference type="EnsemblPlants" id="EMT30972">
    <property type="protein sequence ID" value="EMT30972"/>
    <property type="gene ID" value="F775_42433"/>
</dbReference>
<proteinExistence type="predicted"/>
<dbReference type="AlphaFoldDB" id="M8CTP2"/>
<evidence type="ECO:0000256" key="1">
    <source>
        <dbReference type="SAM" id="MobiDB-lite"/>
    </source>
</evidence>
<organism evidence="2">
    <name type="scientific">Aegilops tauschii</name>
    <name type="common">Tausch's goatgrass</name>
    <name type="synonym">Aegilops squarrosa</name>
    <dbReference type="NCBI Taxonomy" id="37682"/>
    <lineage>
        <taxon>Eukaryota</taxon>
        <taxon>Viridiplantae</taxon>
        <taxon>Streptophyta</taxon>
        <taxon>Embryophyta</taxon>
        <taxon>Tracheophyta</taxon>
        <taxon>Spermatophyta</taxon>
        <taxon>Magnoliopsida</taxon>
        <taxon>Liliopsida</taxon>
        <taxon>Poales</taxon>
        <taxon>Poaceae</taxon>
        <taxon>BOP clade</taxon>
        <taxon>Pooideae</taxon>
        <taxon>Triticodae</taxon>
        <taxon>Triticeae</taxon>
        <taxon>Triticinae</taxon>
        <taxon>Aegilops</taxon>
    </lineage>
</organism>
<sequence>MGGSGSETSSGGGGSAGGSEDSVALRWSSFSRGTTGKLESKSTLILEGLLEEALDSNTINLVLARGDGELIDMLPATDK</sequence>